<dbReference type="EMBL" id="UZAK01046372">
    <property type="protein sequence ID" value="VDP75192.1"/>
    <property type="molecule type" value="Genomic_DNA"/>
</dbReference>
<protein>
    <submittedName>
        <fullName evidence="3">Egg protein</fullName>
    </submittedName>
</protein>
<name>A0A183L206_9TREM</name>
<organism evidence="3">
    <name type="scientific">Schistosoma curassoni</name>
    <dbReference type="NCBI Taxonomy" id="6186"/>
    <lineage>
        <taxon>Eukaryota</taxon>
        <taxon>Metazoa</taxon>
        <taxon>Spiralia</taxon>
        <taxon>Lophotrochozoa</taxon>
        <taxon>Platyhelminthes</taxon>
        <taxon>Trematoda</taxon>
        <taxon>Digenea</taxon>
        <taxon>Strigeidida</taxon>
        <taxon>Schistosomatoidea</taxon>
        <taxon>Schistosomatidae</taxon>
        <taxon>Schistosoma</taxon>
    </lineage>
</organism>
<keyword evidence="2" id="KW-1185">Reference proteome</keyword>
<evidence type="ECO:0000313" key="2">
    <source>
        <dbReference type="Proteomes" id="UP000279833"/>
    </source>
</evidence>
<evidence type="ECO:0000313" key="1">
    <source>
        <dbReference type="EMBL" id="VDP75192.1"/>
    </source>
</evidence>
<dbReference type="WBParaSite" id="SCUD_0002136001-mRNA-1">
    <property type="protein sequence ID" value="SCUD_0002136001-mRNA-1"/>
    <property type="gene ID" value="SCUD_0002136001"/>
</dbReference>
<sequence length="151" mass="17834">MWNPTTTYLLIVPHILYNDRVHFVNVAGEVEYLIYPNGKMSIYFVSIPVEFNATVLESWIDYRHRCIDNKMNKSIFEPYNRINTPVHFIKQHTLVEFEPNTERCYIKDLKETWLSASKVNKTCHWCSKVNKCTNGLDTHADHWIAKECHTA</sequence>
<reference evidence="1 2" key="2">
    <citation type="submission" date="2018-11" db="EMBL/GenBank/DDBJ databases">
        <authorList>
            <consortium name="Pathogen Informatics"/>
        </authorList>
    </citation>
    <scope>NUCLEOTIDE SEQUENCE [LARGE SCALE GENOMIC DNA]</scope>
    <source>
        <strain evidence="1">Dakar</strain>
        <strain evidence="2">Dakar, Senegal</strain>
    </source>
</reference>
<dbReference type="Proteomes" id="UP000279833">
    <property type="component" value="Unassembled WGS sequence"/>
</dbReference>
<accession>A0A183L206</accession>
<proteinExistence type="predicted"/>
<dbReference type="AlphaFoldDB" id="A0A183L206"/>
<evidence type="ECO:0000313" key="3">
    <source>
        <dbReference type="WBParaSite" id="SCUD_0002136001-mRNA-1"/>
    </source>
</evidence>
<gene>
    <name evidence="1" type="ORF">SCUD_LOCUS21356</name>
</gene>
<dbReference type="STRING" id="6186.A0A183L206"/>
<reference evidence="3" key="1">
    <citation type="submission" date="2016-06" db="UniProtKB">
        <authorList>
            <consortium name="WormBaseParasite"/>
        </authorList>
    </citation>
    <scope>IDENTIFICATION</scope>
</reference>